<evidence type="ECO:0000259" key="5">
    <source>
        <dbReference type="Pfam" id="PF01494"/>
    </source>
</evidence>
<dbReference type="GO" id="GO:0071949">
    <property type="term" value="F:FAD binding"/>
    <property type="evidence" value="ECO:0007669"/>
    <property type="project" value="InterPro"/>
</dbReference>
<feature type="domain" description="FAD-binding" evidence="5">
    <location>
        <begin position="161"/>
        <end position="224"/>
    </location>
</feature>
<evidence type="ECO:0000313" key="6">
    <source>
        <dbReference type="EMBL" id="KAF2122702.1"/>
    </source>
</evidence>
<organism evidence="6 7">
    <name type="scientific">Lophiotrema nucula</name>
    <dbReference type="NCBI Taxonomy" id="690887"/>
    <lineage>
        <taxon>Eukaryota</taxon>
        <taxon>Fungi</taxon>
        <taxon>Dikarya</taxon>
        <taxon>Ascomycota</taxon>
        <taxon>Pezizomycotina</taxon>
        <taxon>Dothideomycetes</taxon>
        <taxon>Pleosporomycetidae</taxon>
        <taxon>Pleosporales</taxon>
        <taxon>Lophiotremataceae</taxon>
        <taxon>Lophiotrema</taxon>
    </lineage>
</organism>
<evidence type="ECO:0000256" key="2">
    <source>
        <dbReference type="ARBA" id="ARBA00022827"/>
    </source>
</evidence>
<keyword evidence="3" id="KW-0560">Oxidoreductase</keyword>
<accession>A0A6A5ZSL9</accession>
<dbReference type="InterPro" id="IPR036188">
    <property type="entry name" value="FAD/NAD-bd_sf"/>
</dbReference>
<reference evidence="6" key="1">
    <citation type="journal article" date="2020" name="Stud. Mycol.">
        <title>101 Dothideomycetes genomes: a test case for predicting lifestyles and emergence of pathogens.</title>
        <authorList>
            <person name="Haridas S."/>
            <person name="Albert R."/>
            <person name="Binder M."/>
            <person name="Bloem J."/>
            <person name="Labutti K."/>
            <person name="Salamov A."/>
            <person name="Andreopoulos B."/>
            <person name="Baker S."/>
            <person name="Barry K."/>
            <person name="Bills G."/>
            <person name="Bluhm B."/>
            <person name="Cannon C."/>
            <person name="Castanera R."/>
            <person name="Culley D."/>
            <person name="Daum C."/>
            <person name="Ezra D."/>
            <person name="Gonzalez J."/>
            <person name="Henrissat B."/>
            <person name="Kuo A."/>
            <person name="Liang C."/>
            <person name="Lipzen A."/>
            <person name="Lutzoni F."/>
            <person name="Magnuson J."/>
            <person name="Mondo S."/>
            <person name="Nolan M."/>
            <person name="Ohm R."/>
            <person name="Pangilinan J."/>
            <person name="Park H.-J."/>
            <person name="Ramirez L."/>
            <person name="Alfaro M."/>
            <person name="Sun H."/>
            <person name="Tritt A."/>
            <person name="Yoshinaga Y."/>
            <person name="Zwiers L.-H."/>
            <person name="Turgeon B."/>
            <person name="Goodwin S."/>
            <person name="Spatafora J."/>
            <person name="Crous P."/>
            <person name="Grigoriev I."/>
        </authorList>
    </citation>
    <scope>NUCLEOTIDE SEQUENCE</scope>
    <source>
        <strain evidence="6">CBS 627.86</strain>
    </source>
</reference>
<gene>
    <name evidence="6" type="ORF">BDV96DRAFT_639270</name>
</gene>
<protein>
    <recommendedName>
        <fullName evidence="5">FAD-binding domain-containing protein</fullName>
    </recommendedName>
</protein>
<evidence type="ECO:0000256" key="4">
    <source>
        <dbReference type="ARBA" id="ARBA00023033"/>
    </source>
</evidence>
<dbReference type="PANTHER" id="PTHR46972">
    <property type="entry name" value="MONOOXYGENASE ASQM-RELATED"/>
    <property type="match status" value="1"/>
</dbReference>
<dbReference type="AlphaFoldDB" id="A0A6A5ZSL9"/>
<keyword evidence="7" id="KW-1185">Reference proteome</keyword>
<keyword evidence="1" id="KW-0285">Flavoprotein</keyword>
<sequence length="235" mass="25362">MALYPLFPSTSSAVPAGREGYSLSLRSNRPSAGIQTLQKLGLLDQLLEVSITDLGEGNEKTGDKGGFVIWNREWKEVMKVRSKTPNGSPAAGIRINRASLRKTLAGAVEALPDTKDSFGERFLEIVEKTELESVAKLNAQDKISFPHSGHYITSPEYVDLEDKVVFLGDANHAVSPLAGNGADLALMDSWDFAESLVLSGSGGLGEAMEKYDNLAVGRARQVVKISHFSITVMHS</sequence>
<dbReference type="Gene3D" id="3.50.50.60">
    <property type="entry name" value="FAD/NAD(P)-binding domain"/>
    <property type="match status" value="2"/>
</dbReference>
<keyword evidence="4" id="KW-0503">Monooxygenase</keyword>
<dbReference type="InterPro" id="IPR002938">
    <property type="entry name" value="FAD-bd"/>
</dbReference>
<evidence type="ECO:0000256" key="3">
    <source>
        <dbReference type="ARBA" id="ARBA00023002"/>
    </source>
</evidence>
<dbReference type="OrthoDB" id="655030at2759"/>
<evidence type="ECO:0000313" key="7">
    <source>
        <dbReference type="Proteomes" id="UP000799770"/>
    </source>
</evidence>
<dbReference type="Pfam" id="PF01494">
    <property type="entry name" value="FAD_binding_3"/>
    <property type="match status" value="1"/>
</dbReference>
<proteinExistence type="predicted"/>
<dbReference type="GO" id="GO:0004497">
    <property type="term" value="F:monooxygenase activity"/>
    <property type="evidence" value="ECO:0007669"/>
    <property type="project" value="UniProtKB-KW"/>
</dbReference>
<evidence type="ECO:0000256" key="1">
    <source>
        <dbReference type="ARBA" id="ARBA00022630"/>
    </source>
</evidence>
<dbReference type="Proteomes" id="UP000799770">
    <property type="component" value="Unassembled WGS sequence"/>
</dbReference>
<dbReference type="PANTHER" id="PTHR46972:SF1">
    <property type="entry name" value="FAD DEPENDENT OXIDOREDUCTASE DOMAIN-CONTAINING PROTEIN"/>
    <property type="match status" value="1"/>
</dbReference>
<dbReference type="SUPFAM" id="SSF51905">
    <property type="entry name" value="FAD/NAD(P)-binding domain"/>
    <property type="match status" value="1"/>
</dbReference>
<keyword evidence="2" id="KW-0274">FAD</keyword>
<dbReference type="EMBL" id="ML977310">
    <property type="protein sequence ID" value="KAF2122702.1"/>
    <property type="molecule type" value="Genomic_DNA"/>
</dbReference>
<name>A0A6A5ZSL9_9PLEO</name>